<dbReference type="KEGG" id="rba:RB12847"/>
<name>Q7UHZ8_RHOBA</name>
<dbReference type="HOGENOM" id="CLU_1947125_0_0_0"/>
<dbReference type="AlphaFoldDB" id="Q7UHZ8"/>
<dbReference type="RefSeq" id="WP_011123935.1">
    <property type="nucleotide sequence ID" value="NC_005027.1"/>
</dbReference>
<accession>Q7UHZ8</accession>
<dbReference type="InParanoid" id="Q7UHZ8"/>
<reference evidence="1 2" key="1">
    <citation type="journal article" date="2003" name="Proc. Natl. Acad. Sci. U.S.A.">
        <title>Complete genome sequence of the marine planctomycete Pirellula sp. strain 1.</title>
        <authorList>
            <person name="Gloeckner F.O."/>
            <person name="Kube M."/>
            <person name="Bauer M."/>
            <person name="Teeling H."/>
            <person name="Lombardot T."/>
            <person name="Ludwig W."/>
            <person name="Gade D."/>
            <person name="Beck A."/>
            <person name="Borzym K."/>
            <person name="Heitmann K."/>
            <person name="Rabus R."/>
            <person name="Schlesner H."/>
            <person name="Amann R."/>
            <person name="Reinhardt R."/>
        </authorList>
    </citation>
    <scope>NUCLEOTIDE SEQUENCE [LARGE SCALE GENOMIC DNA]</scope>
    <source>
        <strain evidence="2">DSM 10527 / NCIMB 13988 / SH1</strain>
    </source>
</reference>
<dbReference type="EMBL" id="BX294155">
    <property type="protein sequence ID" value="CAD77817.1"/>
    <property type="molecule type" value="Genomic_DNA"/>
</dbReference>
<dbReference type="Pfam" id="PF07628">
    <property type="entry name" value="DUF1589"/>
    <property type="match status" value="1"/>
</dbReference>
<dbReference type="EnsemblBacteria" id="CAD77817">
    <property type="protein sequence ID" value="CAD77817"/>
    <property type="gene ID" value="RB12847"/>
</dbReference>
<gene>
    <name evidence="1" type="ordered locus">RB12847</name>
</gene>
<organism evidence="1 2">
    <name type="scientific">Rhodopirellula baltica (strain DSM 10527 / NCIMB 13988 / SH1)</name>
    <dbReference type="NCBI Taxonomy" id="243090"/>
    <lineage>
        <taxon>Bacteria</taxon>
        <taxon>Pseudomonadati</taxon>
        <taxon>Planctomycetota</taxon>
        <taxon>Planctomycetia</taxon>
        <taxon>Pirellulales</taxon>
        <taxon>Pirellulaceae</taxon>
        <taxon>Rhodopirellula</taxon>
    </lineage>
</organism>
<dbReference type="InterPro" id="IPR011480">
    <property type="entry name" value="DUF1589"/>
</dbReference>
<evidence type="ECO:0000313" key="2">
    <source>
        <dbReference type="Proteomes" id="UP000001025"/>
    </source>
</evidence>
<evidence type="ECO:0000313" key="1">
    <source>
        <dbReference type="EMBL" id="CAD77817.1"/>
    </source>
</evidence>
<sequence>MKPVARWPPPSHASFLRDPNCKVQINKCKLQIAFASETVATSPTSNCQFAMPSLQFAFLPRRPCCTWQPSRCFGTKRGVIRMPSQAQHSPARNHRQVEPGLRLWPFPTSPNHEKNPTRCAGFFHSNCWE</sequence>
<proteinExistence type="predicted"/>
<protein>
    <submittedName>
        <fullName evidence="1">Uncharacterized protein</fullName>
    </submittedName>
</protein>
<dbReference type="OrthoDB" id="289683at2"/>
<dbReference type="Proteomes" id="UP000001025">
    <property type="component" value="Chromosome"/>
</dbReference>
<keyword evidence="2" id="KW-1185">Reference proteome</keyword>